<dbReference type="PANTHER" id="PTHR30188">
    <property type="entry name" value="ABC TRANSPORTER PERMEASE PROTEIN-RELATED"/>
    <property type="match status" value="1"/>
</dbReference>
<feature type="transmembrane region" description="Helical" evidence="1">
    <location>
        <begin position="340"/>
        <end position="358"/>
    </location>
</feature>
<evidence type="ECO:0000313" key="2">
    <source>
        <dbReference type="EMBL" id="GLR62890.1"/>
    </source>
</evidence>
<proteinExistence type="inferred from homology"/>
<evidence type="ECO:0000256" key="1">
    <source>
        <dbReference type="RuleBase" id="RU362044"/>
    </source>
</evidence>
<accession>A0ABQ5ZRW9</accession>
<dbReference type="RefSeq" id="WP_036239275.1">
    <property type="nucleotide sequence ID" value="NZ_BSOR01000006.1"/>
</dbReference>
<feature type="transmembrane region" description="Helical" evidence="1">
    <location>
        <begin position="155"/>
        <end position="174"/>
    </location>
</feature>
<reference evidence="3" key="1">
    <citation type="journal article" date="2019" name="Int. J. Syst. Evol. Microbiol.">
        <title>The Global Catalogue of Microorganisms (GCM) 10K type strain sequencing project: providing services to taxonomists for standard genome sequencing and annotation.</title>
        <authorList>
            <consortium name="The Broad Institute Genomics Platform"/>
            <consortium name="The Broad Institute Genome Sequencing Center for Infectious Disease"/>
            <person name="Wu L."/>
            <person name="Ma J."/>
        </authorList>
    </citation>
    <scope>NUCLEOTIDE SEQUENCE [LARGE SCALE GENOMIC DNA]</scope>
    <source>
        <strain evidence="3">NBRC 100033</strain>
    </source>
</reference>
<comment type="caution">
    <text evidence="2">The sequence shown here is derived from an EMBL/GenBank/DDBJ whole genome shotgun (WGS) entry which is preliminary data.</text>
</comment>
<keyword evidence="1" id="KW-1133">Transmembrane helix</keyword>
<dbReference type="PANTHER" id="PTHR30188:SF3">
    <property type="entry name" value="ABC TRANSPORTER PERMEASE"/>
    <property type="match status" value="1"/>
</dbReference>
<keyword evidence="1" id="KW-1003">Cell membrane</keyword>
<feature type="transmembrane region" description="Helical" evidence="1">
    <location>
        <begin position="119"/>
        <end position="135"/>
    </location>
</feature>
<feature type="transmembrane region" description="Helical" evidence="1">
    <location>
        <begin position="296"/>
        <end position="319"/>
    </location>
</feature>
<dbReference type="Proteomes" id="UP001156682">
    <property type="component" value="Unassembled WGS sequence"/>
</dbReference>
<dbReference type="InterPro" id="IPR030802">
    <property type="entry name" value="Permease_MalE"/>
</dbReference>
<comment type="subcellular location">
    <subcellularLocation>
        <location evidence="1">Cell inner membrane</location>
        <topology evidence="1">Multi-pass membrane protein</topology>
    </subcellularLocation>
</comment>
<comment type="similarity">
    <text evidence="1">Belongs to the MlaE permease family.</text>
</comment>
<organism evidence="2 3">
    <name type="scientific">Marinospirillum insulare</name>
    <dbReference type="NCBI Taxonomy" id="217169"/>
    <lineage>
        <taxon>Bacteria</taxon>
        <taxon>Pseudomonadati</taxon>
        <taxon>Pseudomonadota</taxon>
        <taxon>Gammaproteobacteria</taxon>
        <taxon>Oceanospirillales</taxon>
        <taxon>Oceanospirillaceae</taxon>
        <taxon>Marinospirillum</taxon>
    </lineage>
</organism>
<keyword evidence="1" id="KW-0472">Membrane</keyword>
<keyword evidence="1" id="KW-0997">Cell inner membrane</keyword>
<dbReference type="Pfam" id="PF02405">
    <property type="entry name" value="MlaE"/>
    <property type="match status" value="1"/>
</dbReference>
<keyword evidence="1" id="KW-0812">Transmembrane</keyword>
<gene>
    <name evidence="2" type="ORF">GCM10007878_03250</name>
</gene>
<dbReference type="NCBIfam" id="TIGR00056">
    <property type="entry name" value="MlaE family lipid ABC transporter permease subunit"/>
    <property type="match status" value="1"/>
</dbReference>
<dbReference type="InterPro" id="IPR003453">
    <property type="entry name" value="ABC_MlaE_roteobac"/>
</dbReference>
<sequence>MQEQRQQPSLSLIDGNYLLYGDWTTAYLKQWLDLQPSIAAYSKELKIVTLAMDTNGAMAFLHIFGKQASNWPEGLTPTQQQLLRLVLKEGEESIPEPKSPNWLADLGFRFSQFWGHANQLLNFIGQLFTAFYTLLCNPRQFKPKLLFDVIQRDGLHAVPIIALLAFLLGAVIAWQGGLQLKTYGANVFIVELVALTHLRELGPLITAILVAGRSGSAYAAQLATMNINQEILALRSLGQNPFDWLILPKLLGLIITLPLLTLLADLTGLLGGSLVAHLQLEISPTLFWQRLSQEVSVSHFFIGMIKAPVFAIVIVSVGCMQGMLASGGADAVGERTTRSVVQAIFLVIIIDAVFSVIFSNTGW</sequence>
<name>A0ABQ5ZRW9_9GAMM</name>
<protein>
    <submittedName>
        <fullName evidence="2">ABC transporter permease</fullName>
    </submittedName>
</protein>
<keyword evidence="3" id="KW-1185">Reference proteome</keyword>
<feature type="transmembrane region" description="Helical" evidence="1">
    <location>
        <begin position="250"/>
        <end position="276"/>
    </location>
</feature>
<evidence type="ECO:0000313" key="3">
    <source>
        <dbReference type="Proteomes" id="UP001156682"/>
    </source>
</evidence>
<dbReference type="EMBL" id="BSOR01000006">
    <property type="protein sequence ID" value="GLR62890.1"/>
    <property type="molecule type" value="Genomic_DNA"/>
</dbReference>